<comment type="caution">
    <text evidence="2">The sequence shown here is derived from an EMBL/GenBank/DDBJ whole genome shotgun (WGS) entry which is preliminary data.</text>
</comment>
<organism evidence="2 3">
    <name type="scientific">Nocardioides albertanoniae</name>
    <dbReference type="NCBI Taxonomy" id="1175486"/>
    <lineage>
        <taxon>Bacteria</taxon>
        <taxon>Bacillati</taxon>
        <taxon>Actinomycetota</taxon>
        <taxon>Actinomycetes</taxon>
        <taxon>Propionibacteriales</taxon>
        <taxon>Nocardioidaceae</taxon>
        <taxon>Nocardioides</taxon>
    </lineage>
</organism>
<evidence type="ECO:0000313" key="2">
    <source>
        <dbReference type="EMBL" id="TQL69159.1"/>
    </source>
</evidence>
<sequence>MSRLRRLADQIAGLWRIKVVRRLLVVIALVLAYQLWLSVQTIGKVDDGVGLHPDADGRFAVDVRLGFAPERFHILQLQQHGRVSGSDRETVHLRGVSEAGVDALAHFYWIKEIAPGVGRTP</sequence>
<gene>
    <name evidence="2" type="ORF">FB381_3061</name>
</gene>
<accession>A0A543A9D9</accession>
<name>A0A543A9D9_9ACTN</name>
<keyword evidence="1" id="KW-0472">Membrane</keyword>
<evidence type="ECO:0000313" key="3">
    <source>
        <dbReference type="Proteomes" id="UP000320209"/>
    </source>
</evidence>
<proteinExistence type="predicted"/>
<keyword evidence="3" id="KW-1185">Reference proteome</keyword>
<dbReference type="EMBL" id="VFOV01000001">
    <property type="protein sequence ID" value="TQL69159.1"/>
    <property type="molecule type" value="Genomic_DNA"/>
</dbReference>
<protein>
    <submittedName>
        <fullName evidence="2">Uncharacterized protein</fullName>
    </submittedName>
</protein>
<keyword evidence="1" id="KW-0812">Transmembrane</keyword>
<evidence type="ECO:0000256" key="1">
    <source>
        <dbReference type="SAM" id="Phobius"/>
    </source>
</evidence>
<keyword evidence="1" id="KW-1133">Transmembrane helix</keyword>
<dbReference type="Proteomes" id="UP000320209">
    <property type="component" value="Unassembled WGS sequence"/>
</dbReference>
<feature type="transmembrane region" description="Helical" evidence="1">
    <location>
        <begin position="20"/>
        <end position="37"/>
    </location>
</feature>
<dbReference type="AlphaFoldDB" id="A0A543A9D9"/>
<reference evidence="2 3" key="1">
    <citation type="submission" date="2019-06" db="EMBL/GenBank/DDBJ databases">
        <title>Sequencing the genomes of 1000 actinobacteria strains.</title>
        <authorList>
            <person name="Klenk H.-P."/>
        </authorList>
    </citation>
    <scope>NUCLEOTIDE SEQUENCE [LARGE SCALE GENOMIC DNA]</scope>
    <source>
        <strain evidence="2 3">DSM 25218</strain>
    </source>
</reference>